<protein>
    <submittedName>
        <fullName evidence="3">Ovule protein</fullName>
    </submittedName>
</protein>
<name>A0A1I7Y5G8_9BILA</name>
<feature type="region of interest" description="Disordered" evidence="1">
    <location>
        <begin position="1"/>
        <end position="23"/>
    </location>
</feature>
<evidence type="ECO:0000313" key="3">
    <source>
        <dbReference type="WBParaSite" id="L893_g1293.t1"/>
    </source>
</evidence>
<evidence type="ECO:0000256" key="1">
    <source>
        <dbReference type="SAM" id="MobiDB-lite"/>
    </source>
</evidence>
<feature type="compositionally biased region" description="Basic and acidic residues" evidence="1">
    <location>
        <begin position="12"/>
        <end position="23"/>
    </location>
</feature>
<feature type="compositionally biased region" description="Basic residues" evidence="1">
    <location>
        <begin position="104"/>
        <end position="118"/>
    </location>
</feature>
<dbReference type="Proteomes" id="UP000095287">
    <property type="component" value="Unplaced"/>
</dbReference>
<organism evidence="2 3">
    <name type="scientific">Steinernema glaseri</name>
    <dbReference type="NCBI Taxonomy" id="37863"/>
    <lineage>
        <taxon>Eukaryota</taxon>
        <taxon>Metazoa</taxon>
        <taxon>Ecdysozoa</taxon>
        <taxon>Nematoda</taxon>
        <taxon>Chromadorea</taxon>
        <taxon>Rhabditida</taxon>
        <taxon>Tylenchina</taxon>
        <taxon>Panagrolaimomorpha</taxon>
        <taxon>Strongyloidoidea</taxon>
        <taxon>Steinernematidae</taxon>
        <taxon>Steinernema</taxon>
    </lineage>
</organism>
<dbReference type="AlphaFoldDB" id="A0A1I7Y5G8"/>
<reference evidence="3" key="1">
    <citation type="submission" date="2016-11" db="UniProtKB">
        <authorList>
            <consortium name="WormBaseParasite"/>
        </authorList>
    </citation>
    <scope>IDENTIFICATION</scope>
</reference>
<evidence type="ECO:0000313" key="2">
    <source>
        <dbReference type="Proteomes" id="UP000095287"/>
    </source>
</evidence>
<feature type="region of interest" description="Disordered" evidence="1">
    <location>
        <begin position="99"/>
        <end position="118"/>
    </location>
</feature>
<proteinExistence type="predicted"/>
<keyword evidence="2" id="KW-1185">Reference proteome</keyword>
<accession>A0A1I7Y5G8</accession>
<sequence length="118" mass="13463">MWTGSVTWDESGGDKKQLGSGERLTEWVNRREEKTRKYEVGLFNCDIKEKYKASWVDSKGSEDVYNSTPIGSPKQDRNIYIYITLDISLSCLYISNPLGSIKKGPGHGHKNERHKKVP</sequence>
<dbReference type="WBParaSite" id="L893_g1293.t1">
    <property type="protein sequence ID" value="L893_g1293.t1"/>
    <property type="gene ID" value="L893_g1293"/>
</dbReference>